<dbReference type="SUPFAM" id="SSF56322">
    <property type="entry name" value="ADC synthase"/>
    <property type="match status" value="1"/>
</dbReference>
<comment type="caution">
    <text evidence="3">The sequence shown here is derived from an EMBL/GenBank/DDBJ whole genome shotgun (WGS) entry which is preliminary data.</text>
</comment>
<evidence type="ECO:0000313" key="3">
    <source>
        <dbReference type="EMBL" id="MBC3791457.1"/>
    </source>
</evidence>
<dbReference type="EMBL" id="VFIA01000009">
    <property type="protein sequence ID" value="MBC3791457.1"/>
    <property type="molecule type" value="Genomic_DNA"/>
</dbReference>
<dbReference type="Pfam" id="PF00425">
    <property type="entry name" value="Chorismate_bind"/>
    <property type="match status" value="1"/>
</dbReference>
<evidence type="ECO:0000259" key="2">
    <source>
        <dbReference type="Pfam" id="PF00425"/>
    </source>
</evidence>
<reference evidence="3 4" key="1">
    <citation type="submission" date="2019-06" db="EMBL/GenBank/DDBJ databases">
        <title>Spirosoma utsteinense sp. nov. isolated from Antarctic ice-free soils.</title>
        <authorList>
            <person name="Tahon G."/>
        </authorList>
    </citation>
    <scope>NUCLEOTIDE SEQUENCE [LARGE SCALE GENOMIC DNA]</scope>
    <source>
        <strain evidence="3 4">LMG 31447</strain>
    </source>
</reference>
<dbReference type="Gene3D" id="3.60.120.10">
    <property type="entry name" value="Anthranilate synthase"/>
    <property type="match status" value="1"/>
</dbReference>
<gene>
    <name evidence="3" type="ORF">FH603_1959</name>
</gene>
<keyword evidence="4" id="KW-1185">Reference proteome</keyword>
<dbReference type="InterPro" id="IPR015890">
    <property type="entry name" value="Chorismate_C"/>
</dbReference>
<dbReference type="Proteomes" id="UP000700732">
    <property type="component" value="Unassembled WGS sequence"/>
</dbReference>
<feature type="domain" description="Chorismate-utilising enzyme C-terminal" evidence="2">
    <location>
        <begin position="171"/>
        <end position="444"/>
    </location>
</feature>
<organism evidence="3 4">
    <name type="scientific">Spirosoma utsteinense</name>
    <dbReference type="NCBI Taxonomy" id="2585773"/>
    <lineage>
        <taxon>Bacteria</taxon>
        <taxon>Pseudomonadati</taxon>
        <taxon>Bacteroidota</taxon>
        <taxon>Cytophagia</taxon>
        <taxon>Cytophagales</taxon>
        <taxon>Cytophagaceae</taxon>
        <taxon>Spirosoma</taxon>
    </lineage>
</organism>
<proteinExistence type="predicted"/>
<dbReference type="InterPro" id="IPR005801">
    <property type="entry name" value="ADC_synthase"/>
</dbReference>
<name>A0ABR6W684_9BACT</name>
<feature type="compositionally biased region" description="Pro residues" evidence="1">
    <location>
        <begin position="155"/>
        <end position="167"/>
    </location>
</feature>
<protein>
    <submittedName>
        <fullName evidence="3">Isochorismate synthase</fullName>
    </submittedName>
</protein>
<sequence>MHKFRVQTVTLTADSKPAALLAMQPDFVINSVRTTQPTALDFWETARLLGFPSALWRLPNHHDKHLIVSLDKTLPRLSVDLEELPAGFALSPFDNLDTGTDSPARTLFMRADIHAVFSEAGPASHTVSPQIGELGEAAEQFQTLLTDSQSRPAPKRPIPSRPVPLPDPEAQDRYMQGVAKAVEAMQRGELRKVVLSRTKRVSFTDAPNAVAVFDQLCATYPTAFVSAVYLAETNQIWISATPERLVSNSASGIFQTVSLAGTQSALEPDGTPKRPSEAMWSQKEIEEQALVSRYIIECFKRIRLREYLEEGPKTIIAGNLMHLSTCFTVDTQAVRYPQLGTVMLRLLHPTSAVCGMPRDAAFSLIRRSEIHNREFYAGFLGPVNIDSSDARTTRYDLEQASAATNLFVHIRCMKLEGNVATLYAGAGLTEDSVPEREWQETEMKCQTLLKVLNEMP</sequence>
<evidence type="ECO:0000256" key="1">
    <source>
        <dbReference type="SAM" id="MobiDB-lite"/>
    </source>
</evidence>
<dbReference type="PANTHER" id="PTHR42839">
    <property type="entry name" value="ISOCHORISMATE SYNTHASE ENTC"/>
    <property type="match status" value="1"/>
</dbReference>
<dbReference type="PANTHER" id="PTHR42839:SF2">
    <property type="entry name" value="ISOCHORISMATE SYNTHASE ENTC"/>
    <property type="match status" value="1"/>
</dbReference>
<accession>A0ABR6W684</accession>
<feature type="region of interest" description="Disordered" evidence="1">
    <location>
        <begin position="146"/>
        <end position="168"/>
    </location>
</feature>
<evidence type="ECO:0000313" key="4">
    <source>
        <dbReference type="Proteomes" id="UP000700732"/>
    </source>
</evidence>